<evidence type="ECO:0000256" key="8">
    <source>
        <dbReference type="ARBA" id="ARBA00023136"/>
    </source>
</evidence>
<dbReference type="PANTHER" id="PTHR30069">
    <property type="entry name" value="TONB-DEPENDENT OUTER MEMBRANE RECEPTOR"/>
    <property type="match status" value="1"/>
</dbReference>
<proteinExistence type="inferred from homology"/>
<evidence type="ECO:0000256" key="1">
    <source>
        <dbReference type="ARBA" id="ARBA00004571"/>
    </source>
</evidence>
<gene>
    <name evidence="16" type="ORF">LZ012_14360</name>
</gene>
<evidence type="ECO:0000256" key="13">
    <source>
        <dbReference type="SAM" id="SignalP"/>
    </source>
</evidence>
<feature type="chain" id="PRO_5047489198" evidence="13">
    <location>
        <begin position="22"/>
        <end position="674"/>
    </location>
</feature>
<keyword evidence="3 11" id="KW-0813">Transport</keyword>
<evidence type="ECO:0000256" key="9">
    <source>
        <dbReference type="ARBA" id="ARBA00023170"/>
    </source>
</evidence>
<evidence type="ECO:0000256" key="10">
    <source>
        <dbReference type="ARBA" id="ARBA00023237"/>
    </source>
</evidence>
<comment type="subcellular location">
    <subcellularLocation>
        <location evidence="1 11">Cell outer membrane</location>
        <topology evidence="1 11">Multi-pass membrane protein</topology>
    </subcellularLocation>
</comment>
<keyword evidence="7 12" id="KW-0798">TonB box</keyword>
<dbReference type="InterPro" id="IPR000531">
    <property type="entry name" value="Beta-barrel_TonB"/>
</dbReference>
<keyword evidence="6 13" id="KW-0732">Signal</keyword>
<evidence type="ECO:0000256" key="11">
    <source>
        <dbReference type="PROSITE-ProRule" id="PRU01360"/>
    </source>
</evidence>
<accession>A0ABS9K4V2</accession>
<evidence type="ECO:0000313" key="17">
    <source>
        <dbReference type="Proteomes" id="UP001165384"/>
    </source>
</evidence>
<dbReference type="PROSITE" id="PS52016">
    <property type="entry name" value="TONB_DEPENDENT_REC_3"/>
    <property type="match status" value="1"/>
</dbReference>
<dbReference type="Pfam" id="PF00593">
    <property type="entry name" value="TonB_dep_Rec_b-barrel"/>
    <property type="match status" value="1"/>
</dbReference>
<keyword evidence="10 11" id="KW-0998">Cell outer membrane</keyword>
<feature type="signal peptide" evidence="13">
    <location>
        <begin position="1"/>
        <end position="21"/>
    </location>
</feature>
<evidence type="ECO:0000313" key="16">
    <source>
        <dbReference type="EMBL" id="MCG2578175.1"/>
    </source>
</evidence>
<evidence type="ECO:0000259" key="14">
    <source>
        <dbReference type="Pfam" id="PF00593"/>
    </source>
</evidence>
<evidence type="ECO:0000256" key="3">
    <source>
        <dbReference type="ARBA" id="ARBA00022448"/>
    </source>
</evidence>
<evidence type="ECO:0000256" key="6">
    <source>
        <dbReference type="ARBA" id="ARBA00022729"/>
    </source>
</evidence>
<evidence type="ECO:0000256" key="4">
    <source>
        <dbReference type="ARBA" id="ARBA00022452"/>
    </source>
</evidence>
<sequence>MGSLRILVGLLAASWAGASTAQSAMEEEDLALAYGDKNFVSIATGTRQLIRKAPSTATVITAEDIANVGAKTLTEVLETVPGLHISRNTLQNNYMPTYGMRGILTGTSPHILMLVNGIPRTSVYLGNPDQTFVELPVENIARIEVIRGPGSAVYGADAFAGTINIITKTAEDIDGTSIGVRAGSFNSWDSWFQHGGKIGGLEIASYLKVGSTDGSRRNVRTDLVGNSGPLNNGYESVDAQIDLGYDKFRWRAGYTLRDDVGTGVGIAGALDPIGRVRSERIASDLSWTDENFARDLSLTLQGSYMQLATEVTTPLRIVPGGIFPGFPDGMIGAPDNWERQARLSATSVYSGFVNHRIRFGFGHDQLEIYRTSETKNFTQIPVLTPLPMYSASGDNLFLSPHKRKVSYLYAQDEWNFARDWTLTGGLRHDNYSDFGSTTNPRLALVWEARQDLTAKLMYGTAFRAPSFIEQYATGNPVALGNPALMPEKIKTLEAAVAWQVRHDLLTSLSIFHHEISDIINQSGVTYQNTGKQKGNGGEFEVLWDASNALRLTGHYAYQRNIDQTTRQDAGYAPHHHLYTRADWRVYSDWRLSGQVNYVADRERPAGDTRPQVPDYTSVDLTLRTSPQKRGWDFSGSVFNLFNADIREPTKAASGIVYDLPMPRRTFWLQARYSL</sequence>
<dbReference type="InterPro" id="IPR036942">
    <property type="entry name" value="Beta-barrel_TonB_sf"/>
</dbReference>
<evidence type="ECO:0000256" key="5">
    <source>
        <dbReference type="ARBA" id="ARBA00022692"/>
    </source>
</evidence>
<evidence type="ECO:0000256" key="7">
    <source>
        <dbReference type="ARBA" id="ARBA00023077"/>
    </source>
</evidence>
<feature type="domain" description="TonB-dependent receptor-like beta-barrel" evidence="14">
    <location>
        <begin position="231"/>
        <end position="640"/>
    </location>
</feature>
<organism evidence="16 17">
    <name type="scientific">Dechloromonas hankyongensis</name>
    <dbReference type="NCBI Taxonomy" id="2908002"/>
    <lineage>
        <taxon>Bacteria</taxon>
        <taxon>Pseudomonadati</taxon>
        <taxon>Pseudomonadota</taxon>
        <taxon>Betaproteobacteria</taxon>
        <taxon>Rhodocyclales</taxon>
        <taxon>Azonexaceae</taxon>
        <taxon>Dechloromonas</taxon>
    </lineage>
</organism>
<protein>
    <submittedName>
        <fullName evidence="16">TonB-dependent receptor</fullName>
    </submittedName>
</protein>
<evidence type="ECO:0000256" key="2">
    <source>
        <dbReference type="ARBA" id="ARBA00009810"/>
    </source>
</evidence>
<dbReference type="InterPro" id="IPR012910">
    <property type="entry name" value="Plug_dom"/>
</dbReference>
<keyword evidence="8 11" id="KW-0472">Membrane</keyword>
<dbReference type="PANTHER" id="PTHR30069:SF29">
    <property type="entry name" value="HEMOGLOBIN AND HEMOGLOBIN-HAPTOGLOBIN-BINDING PROTEIN 1-RELATED"/>
    <property type="match status" value="1"/>
</dbReference>
<comment type="caution">
    <text evidence="16">The sequence shown here is derived from an EMBL/GenBank/DDBJ whole genome shotgun (WGS) entry which is preliminary data.</text>
</comment>
<dbReference type="RefSeq" id="WP_275711503.1">
    <property type="nucleotide sequence ID" value="NZ_JAKLTN010000002.1"/>
</dbReference>
<dbReference type="Pfam" id="PF07715">
    <property type="entry name" value="Plug"/>
    <property type="match status" value="1"/>
</dbReference>
<dbReference type="Gene3D" id="2.40.170.20">
    <property type="entry name" value="TonB-dependent receptor, beta-barrel domain"/>
    <property type="match status" value="1"/>
</dbReference>
<dbReference type="Proteomes" id="UP001165384">
    <property type="component" value="Unassembled WGS sequence"/>
</dbReference>
<evidence type="ECO:0000259" key="15">
    <source>
        <dbReference type="Pfam" id="PF07715"/>
    </source>
</evidence>
<keyword evidence="17" id="KW-1185">Reference proteome</keyword>
<keyword evidence="4 11" id="KW-1134">Transmembrane beta strand</keyword>
<dbReference type="SUPFAM" id="SSF56935">
    <property type="entry name" value="Porins"/>
    <property type="match status" value="1"/>
</dbReference>
<reference evidence="16" key="1">
    <citation type="submission" date="2022-01" db="EMBL/GenBank/DDBJ databases">
        <authorList>
            <person name="Jo J.-H."/>
            <person name="Im W.-T."/>
        </authorList>
    </citation>
    <scope>NUCLEOTIDE SEQUENCE</scope>
    <source>
        <strain evidence="16">XY25</strain>
    </source>
</reference>
<dbReference type="Gene3D" id="2.170.130.10">
    <property type="entry name" value="TonB-dependent receptor, plug domain"/>
    <property type="match status" value="1"/>
</dbReference>
<keyword evidence="9 16" id="KW-0675">Receptor</keyword>
<dbReference type="InterPro" id="IPR037066">
    <property type="entry name" value="Plug_dom_sf"/>
</dbReference>
<feature type="domain" description="TonB-dependent receptor plug" evidence="15">
    <location>
        <begin position="51"/>
        <end position="162"/>
    </location>
</feature>
<comment type="similarity">
    <text evidence="2 11 12">Belongs to the TonB-dependent receptor family.</text>
</comment>
<keyword evidence="5 11" id="KW-0812">Transmembrane</keyword>
<name>A0ABS9K4V2_9RHOO</name>
<dbReference type="CDD" id="cd01347">
    <property type="entry name" value="ligand_gated_channel"/>
    <property type="match status" value="1"/>
</dbReference>
<evidence type="ECO:0000256" key="12">
    <source>
        <dbReference type="RuleBase" id="RU003357"/>
    </source>
</evidence>
<dbReference type="EMBL" id="JAKLTN010000002">
    <property type="protein sequence ID" value="MCG2578175.1"/>
    <property type="molecule type" value="Genomic_DNA"/>
</dbReference>
<dbReference type="InterPro" id="IPR039426">
    <property type="entry name" value="TonB-dep_rcpt-like"/>
</dbReference>